<keyword evidence="1" id="KW-0472">Membrane</keyword>
<sequence>MPDPKDKSSKVTIGEWFLLAISVFFTVLPLLFIRTDFRESMVMLAMFGSALLINIHIIRRKFRLKKLARISVKAVGGVPIRPSRTRLAQMSVGLLVVGTIFVLCGKQNDMVFRAIAWLIVGMGAILLVALLTGLLPAEFIQFEPEGFALGRRSGKALVPWDAIRHMSAGEVHGNQAVFLWFNQEAVTATPETYLPKVHKAMASSRDWLGADFVVMSSVYNIDAPVLLATLERYVNQPDCRAELEGQIKLAGRRPSA</sequence>
<gene>
    <name evidence="2" type="ORF">EIP75_03720</name>
</gene>
<accession>A0A426VGC2</accession>
<evidence type="ECO:0000256" key="1">
    <source>
        <dbReference type="SAM" id="Phobius"/>
    </source>
</evidence>
<feature type="transmembrane region" description="Helical" evidence="1">
    <location>
        <begin position="40"/>
        <end position="58"/>
    </location>
</feature>
<reference evidence="2 3" key="1">
    <citation type="submission" date="2018-12" db="EMBL/GenBank/DDBJ databases">
        <title>The whole draft genome of Aquabacterium sp. SJQ9.</title>
        <authorList>
            <person name="Sun L."/>
            <person name="Gao X."/>
            <person name="Chen W."/>
            <person name="Huang K."/>
        </authorList>
    </citation>
    <scope>NUCLEOTIDE SEQUENCE [LARGE SCALE GENOMIC DNA]</scope>
    <source>
        <strain evidence="2 3">SJQ9</strain>
    </source>
</reference>
<dbReference type="EMBL" id="RSED01000002">
    <property type="protein sequence ID" value="RRS05973.1"/>
    <property type="molecule type" value="Genomic_DNA"/>
</dbReference>
<evidence type="ECO:0000313" key="2">
    <source>
        <dbReference type="EMBL" id="RRS05973.1"/>
    </source>
</evidence>
<dbReference type="RefSeq" id="WP_125241880.1">
    <property type="nucleotide sequence ID" value="NZ_RSED01000002.1"/>
</dbReference>
<feature type="transmembrane region" description="Helical" evidence="1">
    <location>
        <begin position="12"/>
        <end position="34"/>
    </location>
</feature>
<name>A0A426VGC2_9BURK</name>
<dbReference type="OrthoDB" id="9152728at2"/>
<feature type="transmembrane region" description="Helical" evidence="1">
    <location>
        <begin position="115"/>
        <end position="135"/>
    </location>
</feature>
<keyword evidence="3" id="KW-1185">Reference proteome</keyword>
<comment type="caution">
    <text evidence="2">The sequence shown here is derived from an EMBL/GenBank/DDBJ whole genome shotgun (WGS) entry which is preliminary data.</text>
</comment>
<keyword evidence="1" id="KW-1133">Transmembrane helix</keyword>
<keyword evidence="1" id="KW-0812">Transmembrane</keyword>
<protein>
    <submittedName>
        <fullName evidence="2">Uncharacterized protein</fullName>
    </submittedName>
</protein>
<dbReference type="Proteomes" id="UP000269265">
    <property type="component" value="Unassembled WGS sequence"/>
</dbReference>
<organism evidence="2 3">
    <name type="scientific">Aquabacterium soli</name>
    <dbReference type="NCBI Taxonomy" id="2493092"/>
    <lineage>
        <taxon>Bacteria</taxon>
        <taxon>Pseudomonadati</taxon>
        <taxon>Pseudomonadota</taxon>
        <taxon>Betaproteobacteria</taxon>
        <taxon>Burkholderiales</taxon>
        <taxon>Aquabacterium</taxon>
    </lineage>
</organism>
<dbReference type="AlphaFoldDB" id="A0A426VGC2"/>
<evidence type="ECO:0000313" key="3">
    <source>
        <dbReference type="Proteomes" id="UP000269265"/>
    </source>
</evidence>
<proteinExistence type="predicted"/>